<keyword evidence="3" id="KW-1185">Reference proteome</keyword>
<protein>
    <submittedName>
        <fullName evidence="2">Uncharacterized protein</fullName>
    </submittedName>
</protein>
<comment type="caution">
    <text evidence="2">The sequence shown here is derived from an EMBL/GenBank/DDBJ whole genome shotgun (WGS) entry which is preliminary data.</text>
</comment>
<reference evidence="2 3" key="1">
    <citation type="submission" date="2021-06" db="EMBL/GenBank/DDBJ databases">
        <authorList>
            <person name="Palmer J.M."/>
        </authorList>
    </citation>
    <scope>NUCLEOTIDE SEQUENCE [LARGE SCALE GENOMIC DNA]</scope>
    <source>
        <strain evidence="2 3">CL_MEX2019</strain>
        <tissue evidence="2">Muscle</tissue>
    </source>
</reference>
<organism evidence="2 3">
    <name type="scientific">Characodon lateralis</name>
    <dbReference type="NCBI Taxonomy" id="208331"/>
    <lineage>
        <taxon>Eukaryota</taxon>
        <taxon>Metazoa</taxon>
        <taxon>Chordata</taxon>
        <taxon>Craniata</taxon>
        <taxon>Vertebrata</taxon>
        <taxon>Euteleostomi</taxon>
        <taxon>Actinopterygii</taxon>
        <taxon>Neopterygii</taxon>
        <taxon>Teleostei</taxon>
        <taxon>Neoteleostei</taxon>
        <taxon>Acanthomorphata</taxon>
        <taxon>Ovalentaria</taxon>
        <taxon>Atherinomorphae</taxon>
        <taxon>Cyprinodontiformes</taxon>
        <taxon>Goodeidae</taxon>
        <taxon>Characodon</taxon>
    </lineage>
</organism>
<evidence type="ECO:0000313" key="3">
    <source>
        <dbReference type="Proteomes" id="UP001352852"/>
    </source>
</evidence>
<dbReference type="EMBL" id="JAHUTJ010074092">
    <property type="protein sequence ID" value="MED6292985.1"/>
    <property type="molecule type" value="Genomic_DNA"/>
</dbReference>
<accession>A0ABU7F0W8</accession>
<feature type="compositionally biased region" description="Polar residues" evidence="1">
    <location>
        <begin position="80"/>
        <end position="94"/>
    </location>
</feature>
<feature type="compositionally biased region" description="Basic and acidic residues" evidence="1">
    <location>
        <begin position="40"/>
        <end position="49"/>
    </location>
</feature>
<feature type="compositionally biased region" description="Low complexity" evidence="1">
    <location>
        <begin position="1"/>
        <end position="12"/>
    </location>
</feature>
<evidence type="ECO:0000256" key="1">
    <source>
        <dbReference type="SAM" id="MobiDB-lite"/>
    </source>
</evidence>
<name>A0ABU7F0W8_9TELE</name>
<gene>
    <name evidence="2" type="ORF">CHARACLAT_006220</name>
</gene>
<dbReference type="Proteomes" id="UP001352852">
    <property type="component" value="Unassembled WGS sequence"/>
</dbReference>
<feature type="compositionally biased region" description="Pro residues" evidence="1">
    <location>
        <begin position="101"/>
        <end position="110"/>
    </location>
</feature>
<sequence>MAHSAAPSRPAGRPVPPPKQSHIPVNSWGPGAPPTNRPGNEARDRDPKKSLLSCENQKPVPAPDNPQDPNPNPSQDLNQKARSLSRPQMANNKQGCEKTPSLPPPAQMWC</sequence>
<feature type="region of interest" description="Disordered" evidence="1">
    <location>
        <begin position="1"/>
        <end position="110"/>
    </location>
</feature>
<feature type="compositionally biased region" description="Pro residues" evidence="1">
    <location>
        <begin position="60"/>
        <end position="72"/>
    </location>
</feature>
<evidence type="ECO:0000313" key="2">
    <source>
        <dbReference type="EMBL" id="MED6292985.1"/>
    </source>
</evidence>
<proteinExistence type="predicted"/>